<feature type="region of interest" description="Disordered" evidence="4">
    <location>
        <begin position="1"/>
        <end position="32"/>
    </location>
</feature>
<keyword evidence="1" id="KW-0479">Metal-binding</keyword>
<evidence type="ECO:0000256" key="2">
    <source>
        <dbReference type="ARBA" id="ARBA00022771"/>
    </source>
</evidence>
<gene>
    <name evidence="6" type="ORF">O6P43_029720</name>
</gene>
<feature type="compositionally biased region" description="Acidic residues" evidence="4">
    <location>
        <begin position="13"/>
        <end position="32"/>
    </location>
</feature>
<evidence type="ECO:0000313" key="6">
    <source>
        <dbReference type="EMBL" id="KAJ7949379.1"/>
    </source>
</evidence>
<feature type="domain" description="ZN622/Rei1/Reh1 zinc finger C2H2-type" evidence="5">
    <location>
        <begin position="45"/>
        <end position="119"/>
    </location>
</feature>
<organism evidence="6 7">
    <name type="scientific">Quillaja saponaria</name>
    <name type="common">Soap bark tree</name>
    <dbReference type="NCBI Taxonomy" id="32244"/>
    <lineage>
        <taxon>Eukaryota</taxon>
        <taxon>Viridiplantae</taxon>
        <taxon>Streptophyta</taxon>
        <taxon>Embryophyta</taxon>
        <taxon>Tracheophyta</taxon>
        <taxon>Spermatophyta</taxon>
        <taxon>Magnoliopsida</taxon>
        <taxon>eudicotyledons</taxon>
        <taxon>Gunneridae</taxon>
        <taxon>Pentapetalae</taxon>
        <taxon>rosids</taxon>
        <taxon>fabids</taxon>
        <taxon>Fabales</taxon>
        <taxon>Quillajaceae</taxon>
        <taxon>Quillaja</taxon>
    </lineage>
</organism>
<name>A0AAD7PC20_QUISA</name>
<dbReference type="Proteomes" id="UP001163823">
    <property type="component" value="Chromosome 12"/>
</dbReference>
<dbReference type="PANTHER" id="PTHR13267:SF3">
    <property type="entry name" value="ZINC FINGER PROTEIN 277"/>
    <property type="match status" value="1"/>
</dbReference>
<dbReference type="KEGG" id="qsa:O6P43_029720"/>
<protein>
    <submittedName>
        <fullName evidence="6">Arginine N-methyltransferase family protein</fullName>
    </submittedName>
</protein>
<dbReference type="AlphaFoldDB" id="A0AAD7PC20"/>
<keyword evidence="3" id="KW-0862">Zinc</keyword>
<dbReference type="PANTHER" id="PTHR13267">
    <property type="entry name" value="ZINC FINGER PROTEIN 277"/>
    <property type="match status" value="1"/>
</dbReference>
<dbReference type="InterPro" id="IPR036236">
    <property type="entry name" value="Znf_C2H2_sf"/>
</dbReference>
<comment type="caution">
    <text evidence="6">The sequence shown here is derived from an EMBL/GenBank/DDBJ whole genome shotgun (WGS) entry which is preliminary data.</text>
</comment>
<dbReference type="InterPro" id="IPR040048">
    <property type="entry name" value="ZNF277"/>
</dbReference>
<evidence type="ECO:0000256" key="4">
    <source>
        <dbReference type="SAM" id="MobiDB-lite"/>
    </source>
</evidence>
<evidence type="ECO:0000256" key="3">
    <source>
        <dbReference type="ARBA" id="ARBA00022833"/>
    </source>
</evidence>
<evidence type="ECO:0000256" key="1">
    <source>
        <dbReference type="ARBA" id="ARBA00022723"/>
    </source>
</evidence>
<dbReference type="InterPro" id="IPR041661">
    <property type="entry name" value="ZN622/Rei1/Reh1_Znf-C2H2"/>
</dbReference>
<dbReference type="EMBL" id="JARAOO010000012">
    <property type="protein sequence ID" value="KAJ7949379.1"/>
    <property type="molecule type" value="Genomic_DNA"/>
</dbReference>
<dbReference type="SUPFAM" id="SSF57667">
    <property type="entry name" value="beta-beta-alpha zinc fingers"/>
    <property type="match status" value="1"/>
</dbReference>
<dbReference type="Pfam" id="PF12756">
    <property type="entry name" value="zf-C2H2_2"/>
    <property type="match status" value="1"/>
</dbReference>
<keyword evidence="2" id="KW-0863">Zinc-finger</keyword>
<keyword evidence="7" id="KW-1185">Reference proteome</keyword>
<evidence type="ECO:0000313" key="7">
    <source>
        <dbReference type="Proteomes" id="UP001163823"/>
    </source>
</evidence>
<accession>A0AAD7PC20</accession>
<dbReference type="GO" id="GO:0008270">
    <property type="term" value="F:zinc ion binding"/>
    <property type="evidence" value="ECO:0007669"/>
    <property type="project" value="UniProtKB-KW"/>
</dbReference>
<evidence type="ECO:0000259" key="5">
    <source>
        <dbReference type="Pfam" id="PF12756"/>
    </source>
</evidence>
<proteinExistence type="predicted"/>
<sequence>MATQNEQAYKIDEELEEEEDEEEPQDWDGWDADGGEEDLDSDFLCLFCDSKYNLCDSLFEHCISTHYFDFHAIRKALDLDFYGSFKLINYVRSQVAEQRCWNCGLTFQSNRDLQDHLHETFDFKGIKSLWDDSRYLKPFMQDDSLLYSFGDYEEGEDDQTVSIDKEELMRDLMISEEGCIDENTAEKTVLNDSISFENGRKGGFFCFQWFSE</sequence>
<reference evidence="6" key="1">
    <citation type="journal article" date="2023" name="Science">
        <title>Elucidation of the pathway for biosynthesis of saponin adjuvants from the soapbark tree.</title>
        <authorList>
            <person name="Reed J."/>
            <person name="Orme A."/>
            <person name="El-Demerdash A."/>
            <person name="Owen C."/>
            <person name="Martin L.B.B."/>
            <person name="Misra R.C."/>
            <person name="Kikuchi S."/>
            <person name="Rejzek M."/>
            <person name="Martin A.C."/>
            <person name="Harkess A."/>
            <person name="Leebens-Mack J."/>
            <person name="Louveau T."/>
            <person name="Stephenson M.J."/>
            <person name="Osbourn A."/>
        </authorList>
    </citation>
    <scope>NUCLEOTIDE SEQUENCE</scope>
    <source>
        <strain evidence="6">S10</strain>
    </source>
</reference>